<evidence type="ECO:0000313" key="4">
    <source>
        <dbReference type="Proteomes" id="UP000649573"/>
    </source>
</evidence>
<feature type="region of interest" description="Disordered" evidence="2">
    <location>
        <begin position="398"/>
        <end position="420"/>
    </location>
</feature>
<dbReference type="InterPro" id="IPR036388">
    <property type="entry name" value="WH-like_DNA-bd_sf"/>
</dbReference>
<comment type="caution">
    <text evidence="3">The sequence shown here is derived from an EMBL/GenBank/DDBJ whole genome shotgun (WGS) entry which is preliminary data.</text>
</comment>
<dbReference type="SUPFAM" id="SSF46785">
    <property type="entry name" value="Winged helix' DNA-binding domain"/>
    <property type="match status" value="1"/>
</dbReference>
<dbReference type="PANTHER" id="PTHR18964:SF149">
    <property type="entry name" value="BIFUNCTIONAL UDP-N-ACETYLGLUCOSAMINE 2-EPIMERASE_N-ACETYLMANNOSAMINE KINASE"/>
    <property type="match status" value="1"/>
</dbReference>
<feature type="compositionally biased region" description="Basic and acidic residues" evidence="2">
    <location>
        <begin position="404"/>
        <end position="420"/>
    </location>
</feature>
<sequence>MGVVPHQRSTVRDLRRGNSAVVLWQLYFDGPASRQELSRLTGLSAGTVGNVVSDLIASGVVITAGSMDSDGGRPHVLLRVNPGYRSVIGVDVGETCVRVELFDLAMTLRAKVSYELAGGHDVEFVVDRVLAGIKAVCAEAGVSEGDVLGVGIGVSGVVEHGAEVLVHGQTFGWDAVPLERLLRAGTDLPLHIDNGAKNMGQAEMWFGAGRGCRHAVVVLIGSGVGASIITHGSTYRGVTSSAGEWGHTTVHVGGRRCRCGARGCLEAYVGAEAVLERYQEARRGRRRRGASEEAALAELLDAAERGGVAAEVLDETATYLGAGIANLINLFNPERIIVGGWAGLLLGSRLLAKITAAAAEHALDHPFAQTSIELGRLGPDAVAMGAATLPVEHFLATGGASAPSDRDRIAHRAGKRHDSA</sequence>
<name>A0ABQ2V3Z0_9PSEU</name>
<dbReference type="Gene3D" id="3.30.420.40">
    <property type="match status" value="2"/>
</dbReference>
<evidence type="ECO:0000256" key="2">
    <source>
        <dbReference type="SAM" id="MobiDB-lite"/>
    </source>
</evidence>
<dbReference type="SUPFAM" id="SSF53067">
    <property type="entry name" value="Actin-like ATPase domain"/>
    <property type="match status" value="1"/>
</dbReference>
<evidence type="ECO:0000313" key="3">
    <source>
        <dbReference type="EMBL" id="GGU67229.1"/>
    </source>
</evidence>
<comment type="similarity">
    <text evidence="1">Belongs to the ROK (NagC/XylR) family.</text>
</comment>
<dbReference type="PANTHER" id="PTHR18964">
    <property type="entry name" value="ROK (REPRESSOR, ORF, KINASE) FAMILY"/>
    <property type="match status" value="1"/>
</dbReference>
<dbReference type="InterPro" id="IPR000600">
    <property type="entry name" value="ROK"/>
</dbReference>
<dbReference type="Proteomes" id="UP000649573">
    <property type="component" value="Unassembled WGS sequence"/>
</dbReference>
<accession>A0ABQ2V3Z0</accession>
<dbReference type="Gene3D" id="1.10.10.10">
    <property type="entry name" value="Winged helix-like DNA-binding domain superfamily/Winged helix DNA-binding domain"/>
    <property type="match status" value="1"/>
</dbReference>
<dbReference type="Pfam" id="PF00480">
    <property type="entry name" value="ROK"/>
    <property type="match status" value="1"/>
</dbReference>
<gene>
    <name evidence="3" type="ORF">GCM10010178_68800</name>
</gene>
<organism evidence="3 4">
    <name type="scientific">Lentzea flava</name>
    <dbReference type="NCBI Taxonomy" id="103732"/>
    <lineage>
        <taxon>Bacteria</taxon>
        <taxon>Bacillati</taxon>
        <taxon>Actinomycetota</taxon>
        <taxon>Actinomycetes</taxon>
        <taxon>Pseudonocardiales</taxon>
        <taxon>Pseudonocardiaceae</taxon>
        <taxon>Lentzea</taxon>
    </lineage>
</organism>
<proteinExistence type="inferred from homology"/>
<reference evidence="4" key="1">
    <citation type="journal article" date="2019" name="Int. J. Syst. Evol. Microbiol.">
        <title>The Global Catalogue of Microorganisms (GCM) 10K type strain sequencing project: providing services to taxonomists for standard genome sequencing and annotation.</title>
        <authorList>
            <consortium name="The Broad Institute Genomics Platform"/>
            <consortium name="The Broad Institute Genome Sequencing Center for Infectious Disease"/>
            <person name="Wu L."/>
            <person name="Ma J."/>
        </authorList>
    </citation>
    <scope>NUCLEOTIDE SEQUENCE [LARGE SCALE GENOMIC DNA]</scope>
    <source>
        <strain evidence="4">JCM 3296</strain>
    </source>
</reference>
<keyword evidence="3" id="KW-0808">Transferase</keyword>
<dbReference type="GO" id="GO:0016301">
    <property type="term" value="F:kinase activity"/>
    <property type="evidence" value="ECO:0007669"/>
    <property type="project" value="UniProtKB-KW"/>
</dbReference>
<dbReference type="InterPro" id="IPR036390">
    <property type="entry name" value="WH_DNA-bd_sf"/>
</dbReference>
<evidence type="ECO:0000256" key="1">
    <source>
        <dbReference type="ARBA" id="ARBA00006479"/>
    </source>
</evidence>
<dbReference type="InterPro" id="IPR043129">
    <property type="entry name" value="ATPase_NBD"/>
</dbReference>
<keyword evidence="3" id="KW-0418">Kinase</keyword>
<dbReference type="EMBL" id="BMRE01000042">
    <property type="protein sequence ID" value="GGU67229.1"/>
    <property type="molecule type" value="Genomic_DNA"/>
</dbReference>
<protein>
    <submittedName>
        <fullName evidence="3">Sugar kinase</fullName>
    </submittedName>
</protein>
<keyword evidence="4" id="KW-1185">Reference proteome</keyword>